<gene>
    <name evidence="1" type="ordered locus">Metfor_2011</name>
</gene>
<organism evidence="1 2">
    <name type="scientific">Methanoregula formicica (strain DSM 22288 / NBRC 105244 / SMSP)</name>
    <dbReference type="NCBI Taxonomy" id="593750"/>
    <lineage>
        <taxon>Archaea</taxon>
        <taxon>Methanobacteriati</taxon>
        <taxon>Methanobacteriota</taxon>
        <taxon>Stenosarchaea group</taxon>
        <taxon>Methanomicrobia</taxon>
        <taxon>Methanomicrobiales</taxon>
        <taxon>Methanoregulaceae</taxon>
        <taxon>Methanoregula</taxon>
    </lineage>
</organism>
<proteinExistence type="predicted"/>
<reference evidence="1 2" key="2">
    <citation type="journal article" date="2014" name="Genome Announc.">
        <title>Complete Genome Sequence of Methanoregula formicica SMSPT, a Mesophilic Hydrogenotrophic Methanogen Isolated from a Methanogenic Upflow Anaerobic Sludge Blanket Reactor.</title>
        <authorList>
            <person name="Yamamoto K."/>
            <person name="Tamaki H."/>
            <person name="Cadillo-Quiroz H."/>
            <person name="Imachi H."/>
            <person name="Kyrpides N."/>
            <person name="Woyke T."/>
            <person name="Goodwin L."/>
            <person name="Zinder S.H."/>
            <person name="Kamagata Y."/>
            <person name="Liu W.T."/>
        </authorList>
    </citation>
    <scope>NUCLEOTIDE SEQUENCE [LARGE SCALE GENOMIC DNA]</scope>
    <source>
        <strain evidence="2">DSM 22288 / NBRC 105244 / SMSP</strain>
    </source>
</reference>
<dbReference type="InParanoid" id="L0HG75"/>
<sequence>MKGKENRDLTSKKEHPSPALVLQRFLRSLGYPDVILTSAQSIIEARSS</sequence>
<evidence type="ECO:0000313" key="1">
    <source>
        <dbReference type="EMBL" id="AGB03025.1"/>
    </source>
</evidence>
<accession>L0HG75</accession>
<dbReference type="HOGENOM" id="CLU_3147956_0_0_2"/>
<dbReference type="AlphaFoldDB" id="L0HG75"/>
<dbReference type="Proteomes" id="UP000010824">
    <property type="component" value="Chromosome"/>
</dbReference>
<keyword evidence="2" id="KW-1185">Reference proteome</keyword>
<evidence type="ECO:0000313" key="2">
    <source>
        <dbReference type="Proteomes" id="UP000010824"/>
    </source>
</evidence>
<dbReference type="KEGG" id="mfo:Metfor_2011"/>
<reference evidence="2" key="1">
    <citation type="submission" date="2011-12" db="EMBL/GenBank/DDBJ databases">
        <title>Complete sequence of Methanoregula formicicum SMSP.</title>
        <authorList>
            <person name="Lucas S."/>
            <person name="Han J."/>
            <person name="Lapidus A."/>
            <person name="Cheng J.-F."/>
            <person name="Goodwin L."/>
            <person name="Pitluck S."/>
            <person name="Peters L."/>
            <person name="Ovchinnikova G."/>
            <person name="Teshima H."/>
            <person name="Detter J.C."/>
            <person name="Han C."/>
            <person name="Tapia R."/>
            <person name="Land M."/>
            <person name="Hauser L."/>
            <person name="Kyrpides N."/>
            <person name="Ivanova N."/>
            <person name="Pagani I."/>
            <person name="Imachi H."/>
            <person name="Tamaki H."/>
            <person name="Sekiguchi Y."/>
            <person name="Kamagata Y."/>
            <person name="Cadillo-Quiroz H."/>
            <person name="Zinder S."/>
            <person name="Liu W.-T."/>
            <person name="Woyke T."/>
        </authorList>
    </citation>
    <scope>NUCLEOTIDE SEQUENCE [LARGE SCALE GENOMIC DNA]</scope>
    <source>
        <strain evidence="2">DSM 22288 / NBRC 105244 / SMSP</strain>
    </source>
</reference>
<dbReference type="EMBL" id="CP003167">
    <property type="protein sequence ID" value="AGB03025.1"/>
    <property type="molecule type" value="Genomic_DNA"/>
</dbReference>
<protein>
    <submittedName>
        <fullName evidence="1">Uncharacterized protein</fullName>
    </submittedName>
</protein>
<name>L0HG75_METFS</name>